<protein>
    <recommendedName>
        <fullName evidence="14">Nickel import system ATP-binding protein NikD</fullName>
        <ecNumber evidence="13">7.2.2.11</ecNumber>
    </recommendedName>
</protein>
<evidence type="ECO:0000313" key="18">
    <source>
        <dbReference type="Proteomes" id="UP000245624"/>
    </source>
</evidence>
<comment type="subcellular location">
    <subcellularLocation>
        <location evidence="1">Cell membrane</location>
        <topology evidence="1">Peripheral membrane protein</topology>
    </subcellularLocation>
</comment>
<keyword evidence="5" id="KW-0533">Nickel</keyword>
<dbReference type="InterPro" id="IPR050388">
    <property type="entry name" value="ABC_Ni/Peptide_Import"/>
</dbReference>
<evidence type="ECO:0000256" key="15">
    <source>
        <dbReference type="ARBA" id="ARBA00048610"/>
    </source>
</evidence>
<dbReference type="InterPro" id="IPR027417">
    <property type="entry name" value="P-loop_NTPase"/>
</dbReference>
<keyword evidence="4" id="KW-1003">Cell membrane</keyword>
<dbReference type="RefSeq" id="WP_109983712.1">
    <property type="nucleotide sequence ID" value="NZ_QGTD01000005.1"/>
</dbReference>
<comment type="subunit">
    <text evidence="12">The complex is composed of two ATP-binding proteins (NikD and NikE), two transmembrane proteins (NikB and NikC) and a solute-binding protein (NikA).</text>
</comment>
<dbReference type="Pfam" id="PF00005">
    <property type="entry name" value="ABC_tran"/>
    <property type="match status" value="1"/>
</dbReference>
<dbReference type="GO" id="GO:0005886">
    <property type="term" value="C:plasma membrane"/>
    <property type="evidence" value="ECO:0007669"/>
    <property type="project" value="UniProtKB-SubCell"/>
</dbReference>
<evidence type="ECO:0000256" key="11">
    <source>
        <dbReference type="ARBA" id="ARBA00023136"/>
    </source>
</evidence>
<dbReference type="GO" id="GO:0016887">
    <property type="term" value="F:ATP hydrolysis activity"/>
    <property type="evidence" value="ECO:0007669"/>
    <property type="project" value="InterPro"/>
</dbReference>
<dbReference type="PANTHER" id="PTHR43297:SF13">
    <property type="entry name" value="NICKEL ABC TRANSPORTER, ATP-BINDING PROTEIN"/>
    <property type="match status" value="1"/>
</dbReference>
<dbReference type="SMART" id="SM00382">
    <property type="entry name" value="AAA"/>
    <property type="match status" value="1"/>
</dbReference>
<keyword evidence="18" id="KW-1185">Reference proteome</keyword>
<evidence type="ECO:0000256" key="6">
    <source>
        <dbReference type="ARBA" id="ARBA00022741"/>
    </source>
</evidence>
<dbReference type="Gene3D" id="3.40.50.300">
    <property type="entry name" value="P-loop containing nucleotide triphosphate hydrolases"/>
    <property type="match status" value="1"/>
</dbReference>
<proteinExistence type="inferred from homology"/>
<evidence type="ECO:0000256" key="1">
    <source>
        <dbReference type="ARBA" id="ARBA00004202"/>
    </source>
</evidence>
<dbReference type="Proteomes" id="UP000245624">
    <property type="component" value="Unassembled WGS sequence"/>
</dbReference>
<evidence type="ECO:0000256" key="14">
    <source>
        <dbReference type="ARBA" id="ARBA00044143"/>
    </source>
</evidence>
<dbReference type="EC" id="7.2.2.11" evidence="13"/>
<reference evidence="17 18" key="1">
    <citation type="submission" date="2018-05" db="EMBL/GenBank/DDBJ databases">
        <title>Genomic analysis of Gracilibacillus dipsosauri DD1 reveals novel features of a salt-tolerant amylase.</title>
        <authorList>
            <person name="Deutch C.E."/>
            <person name="Yang S."/>
        </authorList>
    </citation>
    <scope>NUCLEOTIDE SEQUENCE [LARGE SCALE GENOMIC DNA]</scope>
    <source>
        <strain evidence="17 18">DD1</strain>
    </source>
</reference>
<keyword evidence="10" id="KW-0921">Nickel transport</keyword>
<keyword evidence="11" id="KW-0472">Membrane</keyword>
<evidence type="ECO:0000256" key="12">
    <source>
        <dbReference type="ARBA" id="ARBA00038669"/>
    </source>
</evidence>
<dbReference type="GO" id="GO:0015413">
    <property type="term" value="F:ABC-type nickel transporter activity"/>
    <property type="evidence" value="ECO:0007669"/>
    <property type="project" value="UniProtKB-EC"/>
</dbReference>
<evidence type="ECO:0000256" key="5">
    <source>
        <dbReference type="ARBA" id="ARBA00022596"/>
    </source>
</evidence>
<comment type="similarity">
    <text evidence="2">Belongs to the ABC transporter superfamily.</text>
</comment>
<dbReference type="InterPro" id="IPR003439">
    <property type="entry name" value="ABC_transporter-like_ATP-bd"/>
</dbReference>
<dbReference type="PROSITE" id="PS50893">
    <property type="entry name" value="ABC_TRANSPORTER_2"/>
    <property type="match status" value="1"/>
</dbReference>
<sequence>MDKLLEIRQLSILHKPSSTSLLHPLHLTVHKGESIALVGASGSGKSLIAQSIFRLLPENLKQNGEIFLDGLAITDQTVRKMRGNKMMLIPQSIDALDPLMKIGKQLTTLMNKEKNAQKLDTILEYLNLNHTVLNRYPFEISGGQRRRVLIAIALIKSAPLLVADEPTPGLDVDAREDMLSLLQSLKTKNNGMLIITHDFDAALKIADKIAILREGQMVEIAPIHAFCGKGEKLNHSYSRQLWNALPENSFWGYSHD</sequence>
<dbReference type="AlphaFoldDB" id="A0A317L3A0"/>
<evidence type="ECO:0000256" key="4">
    <source>
        <dbReference type="ARBA" id="ARBA00022475"/>
    </source>
</evidence>
<dbReference type="PANTHER" id="PTHR43297">
    <property type="entry name" value="OLIGOPEPTIDE TRANSPORT ATP-BINDING PROTEIN APPD"/>
    <property type="match status" value="1"/>
</dbReference>
<gene>
    <name evidence="17" type="ORF">DLJ74_05780</name>
</gene>
<keyword evidence="8" id="KW-1278">Translocase</keyword>
<name>A0A317L3A0_9BACI</name>
<keyword evidence="7 17" id="KW-0067">ATP-binding</keyword>
<evidence type="ECO:0000256" key="3">
    <source>
        <dbReference type="ARBA" id="ARBA00022448"/>
    </source>
</evidence>
<dbReference type="OrthoDB" id="9802264at2"/>
<dbReference type="InterPro" id="IPR003593">
    <property type="entry name" value="AAA+_ATPase"/>
</dbReference>
<evidence type="ECO:0000256" key="2">
    <source>
        <dbReference type="ARBA" id="ARBA00005417"/>
    </source>
</evidence>
<comment type="catalytic activity">
    <reaction evidence="15">
        <text>Ni(2+)(out) + ATP + H2O = Ni(2+)(in) + ADP + phosphate + H(+)</text>
        <dbReference type="Rhea" id="RHEA:15557"/>
        <dbReference type="ChEBI" id="CHEBI:15377"/>
        <dbReference type="ChEBI" id="CHEBI:15378"/>
        <dbReference type="ChEBI" id="CHEBI:30616"/>
        <dbReference type="ChEBI" id="CHEBI:43474"/>
        <dbReference type="ChEBI" id="CHEBI:49786"/>
        <dbReference type="ChEBI" id="CHEBI:456216"/>
        <dbReference type="EC" id="7.2.2.11"/>
    </reaction>
    <physiologicalReaction direction="left-to-right" evidence="15">
        <dbReference type="Rhea" id="RHEA:15558"/>
    </physiologicalReaction>
</comment>
<accession>A0A317L3A0</accession>
<evidence type="ECO:0000256" key="7">
    <source>
        <dbReference type="ARBA" id="ARBA00022840"/>
    </source>
</evidence>
<dbReference type="InterPro" id="IPR017871">
    <property type="entry name" value="ABC_transporter-like_CS"/>
</dbReference>
<keyword evidence="9" id="KW-0406">Ion transport</keyword>
<dbReference type="EMBL" id="QGTD01000005">
    <property type="protein sequence ID" value="PWU69480.1"/>
    <property type="molecule type" value="Genomic_DNA"/>
</dbReference>
<dbReference type="PROSITE" id="PS00211">
    <property type="entry name" value="ABC_TRANSPORTER_1"/>
    <property type="match status" value="1"/>
</dbReference>
<evidence type="ECO:0000256" key="9">
    <source>
        <dbReference type="ARBA" id="ARBA00023065"/>
    </source>
</evidence>
<keyword evidence="6" id="KW-0547">Nucleotide-binding</keyword>
<evidence type="ECO:0000313" key="17">
    <source>
        <dbReference type="EMBL" id="PWU69480.1"/>
    </source>
</evidence>
<feature type="domain" description="ABC transporter" evidence="16">
    <location>
        <begin position="7"/>
        <end position="239"/>
    </location>
</feature>
<dbReference type="SUPFAM" id="SSF52540">
    <property type="entry name" value="P-loop containing nucleoside triphosphate hydrolases"/>
    <property type="match status" value="1"/>
</dbReference>
<comment type="caution">
    <text evidence="17">The sequence shown here is derived from an EMBL/GenBank/DDBJ whole genome shotgun (WGS) entry which is preliminary data.</text>
</comment>
<evidence type="ECO:0000259" key="16">
    <source>
        <dbReference type="PROSITE" id="PS50893"/>
    </source>
</evidence>
<organism evidence="17 18">
    <name type="scientific">Gracilibacillus dipsosauri</name>
    <dbReference type="NCBI Taxonomy" id="178340"/>
    <lineage>
        <taxon>Bacteria</taxon>
        <taxon>Bacillati</taxon>
        <taxon>Bacillota</taxon>
        <taxon>Bacilli</taxon>
        <taxon>Bacillales</taxon>
        <taxon>Bacillaceae</taxon>
        <taxon>Gracilibacillus</taxon>
    </lineage>
</organism>
<evidence type="ECO:0000256" key="8">
    <source>
        <dbReference type="ARBA" id="ARBA00022967"/>
    </source>
</evidence>
<evidence type="ECO:0000256" key="13">
    <source>
        <dbReference type="ARBA" id="ARBA00039098"/>
    </source>
</evidence>
<dbReference type="GO" id="GO:0005524">
    <property type="term" value="F:ATP binding"/>
    <property type="evidence" value="ECO:0007669"/>
    <property type="project" value="UniProtKB-KW"/>
</dbReference>
<evidence type="ECO:0000256" key="10">
    <source>
        <dbReference type="ARBA" id="ARBA00023112"/>
    </source>
</evidence>
<keyword evidence="3" id="KW-0813">Transport</keyword>